<keyword evidence="3" id="KW-1185">Reference proteome</keyword>
<evidence type="ECO:0000313" key="2">
    <source>
        <dbReference type="EMBL" id="MEJ5020966.1"/>
    </source>
</evidence>
<sequence>MKTVRRKMTPADWGVTTAGFAVGAFAGLIIGGMMVLLYSGLWMLVILALPLLIFQLLFEGMLAGLVALWHRWRGRPPEAEPLAINPAVGPWLRRYSFNIGFVIGAVYGLATMPPL</sequence>
<feature type="transmembrane region" description="Helical" evidence="1">
    <location>
        <begin position="91"/>
        <end position="110"/>
    </location>
</feature>
<comment type="caution">
    <text evidence="2">The sequence shown here is derived from an EMBL/GenBank/DDBJ whole genome shotgun (WGS) entry which is preliminary data.</text>
</comment>
<gene>
    <name evidence="2" type="ORF">WH297_14665</name>
</gene>
<name>A0ABU8PHQ6_9HYPH</name>
<evidence type="ECO:0000313" key="3">
    <source>
        <dbReference type="Proteomes" id="UP001375812"/>
    </source>
</evidence>
<dbReference type="Proteomes" id="UP001375812">
    <property type="component" value="Unassembled WGS sequence"/>
</dbReference>
<feature type="transmembrane region" description="Helical" evidence="1">
    <location>
        <begin position="44"/>
        <end position="70"/>
    </location>
</feature>
<accession>A0ABU8PHQ6</accession>
<protein>
    <submittedName>
        <fullName evidence="2">Uncharacterized protein</fullName>
    </submittedName>
</protein>
<feature type="transmembrane region" description="Helical" evidence="1">
    <location>
        <begin position="12"/>
        <end position="38"/>
    </location>
</feature>
<keyword evidence="1" id="KW-0812">Transmembrane</keyword>
<evidence type="ECO:0000256" key="1">
    <source>
        <dbReference type="SAM" id="Phobius"/>
    </source>
</evidence>
<keyword evidence="1" id="KW-0472">Membrane</keyword>
<dbReference type="EMBL" id="JBBGZH010000002">
    <property type="protein sequence ID" value="MEJ5020966.1"/>
    <property type="molecule type" value="Genomic_DNA"/>
</dbReference>
<keyword evidence="1" id="KW-1133">Transmembrane helix</keyword>
<dbReference type="RefSeq" id="WP_146114451.1">
    <property type="nucleotide sequence ID" value="NZ_JBBGZH010000002.1"/>
</dbReference>
<organism evidence="2 3">
    <name type="scientific">Ochrobactrum vermis</name>
    <dbReference type="NCBI Taxonomy" id="1827297"/>
    <lineage>
        <taxon>Bacteria</taxon>
        <taxon>Pseudomonadati</taxon>
        <taxon>Pseudomonadota</taxon>
        <taxon>Alphaproteobacteria</taxon>
        <taxon>Hyphomicrobiales</taxon>
        <taxon>Brucellaceae</taxon>
        <taxon>Brucella/Ochrobactrum group</taxon>
        <taxon>Ochrobactrum</taxon>
    </lineage>
</organism>
<proteinExistence type="predicted"/>
<reference evidence="2 3" key="1">
    <citation type="submission" date="2023-12" db="EMBL/GenBank/DDBJ databases">
        <title>Gut-associated functions are favored during microbiome assembly across C. elegans life.</title>
        <authorList>
            <person name="Zimmermann J."/>
        </authorList>
    </citation>
    <scope>NUCLEOTIDE SEQUENCE [LARGE SCALE GENOMIC DNA]</scope>
    <source>
        <strain evidence="2 3">MYb71</strain>
    </source>
</reference>